<dbReference type="Pfam" id="PF00034">
    <property type="entry name" value="Cytochrom_C"/>
    <property type="match status" value="1"/>
</dbReference>
<evidence type="ECO:0000313" key="11">
    <source>
        <dbReference type="Proteomes" id="UP000229278"/>
    </source>
</evidence>
<evidence type="ECO:0000256" key="4">
    <source>
        <dbReference type="ARBA" id="ARBA00022723"/>
    </source>
</evidence>
<dbReference type="SUPFAM" id="SSF46626">
    <property type="entry name" value="Cytochrome c"/>
    <property type="match status" value="1"/>
</dbReference>
<evidence type="ECO:0000256" key="3">
    <source>
        <dbReference type="ARBA" id="ARBA00022617"/>
    </source>
</evidence>
<sequence length="106" mass="11776">MYIRYIAGVLTWILLVAPLASQASDVLMKRHNCFACHQMSKRLMGPSFQSIASRYKGQENARQILAGKIKAGGRGVWGQIPMPASTNLSNQDLDAMAVWILEQVKQ</sequence>
<dbReference type="InterPro" id="IPR036909">
    <property type="entry name" value="Cyt_c-like_dom_sf"/>
</dbReference>
<name>A0A2G6PG20_9GAMM</name>
<dbReference type="GO" id="GO:0009055">
    <property type="term" value="F:electron transfer activity"/>
    <property type="evidence" value="ECO:0007669"/>
    <property type="project" value="InterPro"/>
</dbReference>
<dbReference type="GO" id="GO:0005506">
    <property type="term" value="F:iron ion binding"/>
    <property type="evidence" value="ECO:0007669"/>
    <property type="project" value="InterPro"/>
</dbReference>
<evidence type="ECO:0000259" key="9">
    <source>
        <dbReference type="PROSITE" id="PS51007"/>
    </source>
</evidence>
<dbReference type="GO" id="GO:0020037">
    <property type="term" value="F:heme binding"/>
    <property type="evidence" value="ECO:0007669"/>
    <property type="project" value="InterPro"/>
</dbReference>
<dbReference type="Gene3D" id="1.10.760.10">
    <property type="entry name" value="Cytochrome c-like domain"/>
    <property type="match status" value="1"/>
</dbReference>
<gene>
    <name evidence="10" type="ORF">CSA09_02600</name>
</gene>
<feature type="binding site" description="covalent" evidence="8">
    <location>
        <position position="37"/>
    </location>
    <ligand>
        <name>heme c</name>
        <dbReference type="ChEBI" id="CHEBI:61717"/>
    </ligand>
</feature>
<feature type="domain" description="Cytochrome c" evidence="9">
    <location>
        <begin position="18"/>
        <end position="104"/>
    </location>
</feature>
<evidence type="ECO:0000256" key="1">
    <source>
        <dbReference type="ARBA" id="ARBA00021020"/>
    </source>
</evidence>
<keyword evidence="3 8" id="KW-0349">Heme</keyword>
<proteinExistence type="predicted"/>
<keyword evidence="4 8" id="KW-0479">Metal-binding</keyword>
<feature type="binding site" description="covalent" evidence="8">
    <location>
        <position position="82"/>
    </location>
    <ligand>
        <name>heme c</name>
        <dbReference type="ChEBI" id="CHEBI:61717"/>
    </ligand>
</feature>
<reference evidence="10 11" key="1">
    <citation type="submission" date="2017-10" db="EMBL/GenBank/DDBJ databases">
        <title>Novel microbial diversity and functional potential in the marine mammal oral microbiome.</title>
        <authorList>
            <person name="Dudek N.K."/>
            <person name="Sun C.L."/>
            <person name="Burstein D."/>
            <person name="Kantor R.S."/>
            <person name="Aliaga Goltsman D.S."/>
            <person name="Bik E.M."/>
            <person name="Thomas B.C."/>
            <person name="Banfield J.F."/>
            <person name="Relman D.A."/>
        </authorList>
    </citation>
    <scope>NUCLEOTIDE SEQUENCE [LARGE SCALE GENOMIC DNA]</scope>
    <source>
        <strain evidence="10">DOLJORAL78_50_517</strain>
    </source>
</reference>
<dbReference type="PRINTS" id="PR00606">
    <property type="entry name" value="CYTCHROMECID"/>
</dbReference>
<dbReference type="EMBL" id="PDTV01000006">
    <property type="protein sequence ID" value="PIE83190.1"/>
    <property type="molecule type" value="Genomic_DNA"/>
</dbReference>
<dbReference type="InterPro" id="IPR009056">
    <property type="entry name" value="Cyt_c-like_dom"/>
</dbReference>
<dbReference type="PROSITE" id="PS51007">
    <property type="entry name" value="CYTC"/>
    <property type="match status" value="1"/>
</dbReference>
<evidence type="ECO:0000256" key="5">
    <source>
        <dbReference type="ARBA" id="ARBA00022982"/>
    </source>
</evidence>
<dbReference type="Proteomes" id="UP000229278">
    <property type="component" value="Unassembled WGS sequence"/>
</dbReference>
<keyword evidence="6 8" id="KW-0408">Iron</keyword>
<protein>
    <recommendedName>
        <fullName evidence="1">Cytochrome c-551</fullName>
    </recommendedName>
    <alternativeName>
        <fullName evidence="7">Cytochrome c551</fullName>
    </alternativeName>
</protein>
<evidence type="ECO:0000256" key="6">
    <source>
        <dbReference type="ARBA" id="ARBA00023004"/>
    </source>
</evidence>
<accession>A0A2G6PG20</accession>
<evidence type="ECO:0000256" key="7">
    <source>
        <dbReference type="ARBA" id="ARBA00031244"/>
    </source>
</evidence>
<keyword evidence="5" id="KW-0249">Electron transport</keyword>
<dbReference type="AlphaFoldDB" id="A0A2G6PG20"/>
<evidence type="ECO:0000313" key="10">
    <source>
        <dbReference type="EMBL" id="PIE83190.1"/>
    </source>
</evidence>
<comment type="caution">
    <text evidence="10">The sequence shown here is derived from an EMBL/GenBank/DDBJ whole genome shotgun (WGS) entry which is preliminary data.</text>
</comment>
<comment type="PTM">
    <text evidence="8">Binds 1 heme c group covalently per subunit.</text>
</comment>
<evidence type="ECO:0000256" key="2">
    <source>
        <dbReference type="ARBA" id="ARBA00022448"/>
    </source>
</evidence>
<keyword evidence="2" id="KW-0813">Transport</keyword>
<feature type="binding site" description="covalent" evidence="8">
    <location>
        <position position="33"/>
    </location>
    <ligand>
        <name>heme c</name>
        <dbReference type="ChEBI" id="CHEBI:61717"/>
    </ligand>
</feature>
<dbReference type="InterPro" id="IPR002324">
    <property type="entry name" value="Cyt_c_ID"/>
</dbReference>
<organism evidence="10 11">
    <name type="scientific">Candidatus Contendibacter odensensis</name>
    <dbReference type="NCBI Taxonomy" id="1400860"/>
    <lineage>
        <taxon>Bacteria</taxon>
        <taxon>Pseudomonadati</taxon>
        <taxon>Pseudomonadota</taxon>
        <taxon>Gammaproteobacteria</taxon>
        <taxon>Candidatus Competibacteraceae</taxon>
        <taxon>Candidatus Contendibacter</taxon>
    </lineage>
</organism>
<evidence type="ECO:0000256" key="8">
    <source>
        <dbReference type="PIRSR" id="PIRSR602324-1"/>
    </source>
</evidence>